<dbReference type="FunFam" id="3.40.50.300:FF:000855">
    <property type="entry name" value="Guanylate kinase"/>
    <property type="match status" value="1"/>
</dbReference>
<evidence type="ECO:0000256" key="1">
    <source>
        <dbReference type="ARBA" id="ARBA00003531"/>
    </source>
</evidence>
<keyword evidence="16" id="KW-1185">Reference proteome</keyword>
<comment type="similarity">
    <text evidence="3 13">Belongs to the guanylate kinase family.</text>
</comment>
<evidence type="ECO:0000313" key="16">
    <source>
        <dbReference type="Proteomes" id="UP000185999"/>
    </source>
</evidence>
<dbReference type="GO" id="GO:0005829">
    <property type="term" value="C:cytosol"/>
    <property type="evidence" value="ECO:0007669"/>
    <property type="project" value="TreeGrafter"/>
</dbReference>
<dbReference type="InterPro" id="IPR020590">
    <property type="entry name" value="Guanylate_kinase_CS"/>
</dbReference>
<dbReference type="RefSeq" id="WP_054340443.1">
    <property type="nucleotide sequence ID" value="NZ_FTOE01000006.1"/>
</dbReference>
<dbReference type="STRING" id="619304.SAMN05421760_106183"/>
<dbReference type="PROSITE" id="PS50052">
    <property type="entry name" value="GUANYLATE_KINASE_2"/>
    <property type="match status" value="1"/>
</dbReference>
<evidence type="ECO:0000256" key="2">
    <source>
        <dbReference type="ARBA" id="ARBA00004496"/>
    </source>
</evidence>
<evidence type="ECO:0000259" key="14">
    <source>
        <dbReference type="PROSITE" id="PS50052"/>
    </source>
</evidence>
<dbReference type="GO" id="GO:0005524">
    <property type="term" value="F:ATP binding"/>
    <property type="evidence" value="ECO:0007669"/>
    <property type="project" value="UniProtKB-UniRule"/>
</dbReference>
<feature type="binding site" evidence="13">
    <location>
        <begin position="12"/>
        <end position="19"/>
    </location>
    <ligand>
        <name>ATP</name>
        <dbReference type="ChEBI" id="CHEBI:30616"/>
    </ligand>
</feature>
<evidence type="ECO:0000256" key="3">
    <source>
        <dbReference type="ARBA" id="ARBA00005790"/>
    </source>
</evidence>
<dbReference type="NCBIfam" id="TIGR03263">
    <property type="entry name" value="guanyl_kin"/>
    <property type="match status" value="1"/>
</dbReference>
<evidence type="ECO:0000256" key="7">
    <source>
        <dbReference type="ARBA" id="ARBA00022679"/>
    </source>
</evidence>
<reference evidence="16" key="1">
    <citation type="submission" date="2017-01" db="EMBL/GenBank/DDBJ databases">
        <authorList>
            <person name="Varghese N."/>
            <person name="Submissions S."/>
        </authorList>
    </citation>
    <scope>NUCLEOTIDE SEQUENCE [LARGE SCALE GENOMIC DNA]</scope>
    <source>
        <strain evidence="16">DSM 22306</strain>
    </source>
</reference>
<dbReference type="InterPro" id="IPR008144">
    <property type="entry name" value="Guanylate_kin-like_dom"/>
</dbReference>
<keyword evidence="9 13" id="KW-0418">Kinase</keyword>
<keyword evidence="7 13" id="KW-0808">Transferase</keyword>
<dbReference type="InterPro" id="IPR027417">
    <property type="entry name" value="P-loop_NTPase"/>
</dbReference>
<dbReference type="EC" id="2.7.4.8" evidence="4 13"/>
<organism evidence="15 16">
    <name type="scientific">Neptunomonas antarctica</name>
    <dbReference type="NCBI Taxonomy" id="619304"/>
    <lineage>
        <taxon>Bacteria</taxon>
        <taxon>Pseudomonadati</taxon>
        <taxon>Pseudomonadota</taxon>
        <taxon>Gammaproteobacteria</taxon>
        <taxon>Oceanospirillales</taxon>
        <taxon>Oceanospirillaceae</taxon>
        <taxon>Neptunomonas</taxon>
    </lineage>
</organism>
<keyword evidence="8 13" id="KW-0547">Nucleotide-binding</keyword>
<evidence type="ECO:0000256" key="9">
    <source>
        <dbReference type="ARBA" id="ARBA00022777"/>
    </source>
</evidence>
<accession>A0A1N7MLZ7</accession>
<feature type="domain" description="Guanylate kinase-like" evidence="14">
    <location>
        <begin position="5"/>
        <end position="187"/>
    </location>
</feature>
<dbReference type="SUPFAM" id="SSF52540">
    <property type="entry name" value="P-loop containing nucleoside triphosphate hydrolases"/>
    <property type="match status" value="1"/>
</dbReference>
<dbReference type="GO" id="GO:0004385">
    <property type="term" value="F:GMP kinase activity"/>
    <property type="evidence" value="ECO:0007669"/>
    <property type="project" value="UniProtKB-UniRule"/>
</dbReference>
<comment type="subcellular location">
    <subcellularLocation>
        <location evidence="2 13">Cytoplasm</location>
    </subcellularLocation>
</comment>
<dbReference type="AlphaFoldDB" id="A0A1N7MLZ7"/>
<name>A0A1N7MLZ7_9GAMM</name>
<dbReference type="InterPro" id="IPR017665">
    <property type="entry name" value="Guanylate_kinase"/>
</dbReference>
<keyword evidence="6 13" id="KW-0963">Cytoplasm</keyword>
<evidence type="ECO:0000256" key="13">
    <source>
        <dbReference type="HAMAP-Rule" id="MF_00328"/>
    </source>
</evidence>
<comment type="function">
    <text evidence="1 13">Essential for recycling GMP and indirectly, cGMP.</text>
</comment>
<evidence type="ECO:0000256" key="8">
    <source>
        <dbReference type="ARBA" id="ARBA00022741"/>
    </source>
</evidence>
<dbReference type="CDD" id="cd00071">
    <property type="entry name" value="GMPK"/>
    <property type="match status" value="1"/>
</dbReference>
<dbReference type="Pfam" id="PF00625">
    <property type="entry name" value="Guanylate_kin"/>
    <property type="match status" value="1"/>
</dbReference>
<evidence type="ECO:0000256" key="12">
    <source>
        <dbReference type="ARBA" id="ARBA00048594"/>
    </source>
</evidence>
<dbReference type="Proteomes" id="UP000185999">
    <property type="component" value="Unassembled WGS sequence"/>
</dbReference>
<evidence type="ECO:0000313" key="15">
    <source>
        <dbReference type="EMBL" id="SIS87113.1"/>
    </source>
</evidence>
<protein>
    <recommendedName>
        <fullName evidence="5 13">Guanylate kinase</fullName>
        <ecNumber evidence="4 13">2.7.4.8</ecNumber>
    </recommendedName>
    <alternativeName>
        <fullName evidence="11 13">GMP kinase</fullName>
    </alternativeName>
</protein>
<dbReference type="PANTHER" id="PTHR23117:SF13">
    <property type="entry name" value="GUANYLATE KINASE"/>
    <property type="match status" value="1"/>
</dbReference>
<evidence type="ECO:0000256" key="6">
    <source>
        <dbReference type="ARBA" id="ARBA00022490"/>
    </source>
</evidence>
<evidence type="ECO:0000256" key="11">
    <source>
        <dbReference type="ARBA" id="ARBA00030128"/>
    </source>
</evidence>
<dbReference type="HAMAP" id="MF_00328">
    <property type="entry name" value="Guanylate_kinase"/>
    <property type="match status" value="1"/>
</dbReference>
<dbReference type="SMART" id="SM00072">
    <property type="entry name" value="GuKc"/>
    <property type="match status" value="1"/>
</dbReference>
<dbReference type="EMBL" id="FTOE01000006">
    <property type="protein sequence ID" value="SIS87113.1"/>
    <property type="molecule type" value="Genomic_DNA"/>
</dbReference>
<dbReference type="InterPro" id="IPR008145">
    <property type="entry name" value="GK/Ca_channel_bsu"/>
</dbReference>
<dbReference type="PROSITE" id="PS00856">
    <property type="entry name" value="GUANYLATE_KINASE_1"/>
    <property type="match status" value="1"/>
</dbReference>
<evidence type="ECO:0000256" key="5">
    <source>
        <dbReference type="ARBA" id="ARBA00016296"/>
    </source>
</evidence>
<proteinExistence type="inferred from homology"/>
<dbReference type="Gene3D" id="3.30.63.10">
    <property type="entry name" value="Guanylate Kinase phosphate binding domain"/>
    <property type="match status" value="1"/>
</dbReference>
<sequence>MSVKGTLYIISAPSGAGKTSLVKALLEDSRDKDQRVRVSVSHTTRAMRSGEQDGVDYNFVTMDWFDSLIADNQFLEYADVFTNKYGTSRVWVESELRQGVDVILEIDWQGAAQVRQLMPDAVSIFILPPSQSELRKRLTGRGQDADDVIDLRMSQAASEMRHYAEFDYVVINDDFSVALAQLQAVLTAQKLKLLNQRTRYADLLNDLLSV</sequence>
<evidence type="ECO:0000256" key="4">
    <source>
        <dbReference type="ARBA" id="ARBA00012961"/>
    </source>
</evidence>
<keyword evidence="10 13" id="KW-0067">ATP-binding</keyword>
<comment type="catalytic activity">
    <reaction evidence="12 13">
        <text>GMP + ATP = GDP + ADP</text>
        <dbReference type="Rhea" id="RHEA:20780"/>
        <dbReference type="ChEBI" id="CHEBI:30616"/>
        <dbReference type="ChEBI" id="CHEBI:58115"/>
        <dbReference type="ChEBI" id="CHEBI:58189"/>
        <dbReference type="ChEBI" id="CHEBI:456216"/>
        <dbReference type="EC" id="2.7.4.8"/>
    </reaction>
</comment>
<dbReference type="OrthoDB" id="9808150at2"/>
<dbReference type="PANTHER" id="PTHR23117">
    <property type="entry name" value="GUANYLATE KINASE-RELATED"/>
    <property type="match status" value="1"/>
</dbReference>
<dbReference type="FunFam" id="3.30.63.10:FF:000002">
    <property type="entry name" value="Guanylate kinase 1"/>
    <property type="match status" value="1"/>
</dbReference>
<evidence type="ECO:0000256" key="10">
    <source>
        <dbReference type="ARBA" id="ARBA00022840"/>
    </source>
</evidence>
<gene>
    <name evidence="13" type="primary">gmk</name>
    <name evidence="15" type="ORF">SAMN05421760_106183</name>
</gene>
<dbReference type="Gene3D" id="3.40.50.300">
    <property type="entry name" value="P-loop containing nucleotide triphosphate hydrolases"/>
    <property type="match status" value="1"/>
</dbReference>